<dbReference type="Proteomes" id="UP000663828">
    <property type="component" value="Unassembled WGS sequence"/>
</dbReference>
<dbReference type="GO" id="GO:0005509">
    <property type="term" value="F:calcium ion binding"/>
    <property type="evidence" value="ECO:0007669"/>
    <property type="project" value="TreeGrafter"/>
</dbReference>
<reference evidence="3" key="1">
    <citation type="submission" date="2021-02" db="EMBL/GenBank/DDBJ databases">
        <authorList>
            <person name="Nowell W R."/>
        </authorList>
    </citation>
    <scope>NUCLEOTIDE SEQUENCE</scope>
</reference>
<keyword evidence="5" id="KW-1185">Reference proteome</keyword>
<gene>
    <name evidence="4" type="ORF">EDS130_LOCUS27941</name>
    <name evidence="3" type="ORF">XAT740_LOCUS10366</name>
</gene>
<dbReference type="CDD" id="cd00081">
    <property type="entry name" value="Hint"/>
    <property type="match status" value="1"/>
</dbReference>
<evidence type="ECO:0000313" key="5">
    <source>
        <dbReference type="Proteomes" id="UP000663828"/>
    </source>
</evidence>
<name>A0A814CX08_ADIRI</name>
<evidence type="ECO:0000259" key="2">
    <source>
        <dbReference type="Pfam" id="PF01079"/>
    </source>
</evidence>
<dbReference type="GO" id="GO:0010468">
    <property type="term" value="P:regulation of gene expression"/>
    <property type="evidence" value="ECO:0007669"/>
    <property type="project" value="TreeGrafter"/>
</dbReference>
<comment type="caution">
    <text evidence="3">The sequence shown here is derived from an EMBL/GenBank/DDBJ whole genome shotgun (WGS) entry which is preliminary data.</text>
</comment>
<keyword evidence="1" id="KW-0732">Signal</keyword>
<feature type="domain" description="Hedgehog protein Hint" evidence="2">
    <location>
        <begin position="143"/>
        <end position="320"/>
    </location>
</feature>
<dbReference type="PANTHER" id="PTHR11889">
    <property type="entry name" value="HEDGEHOG"/>
    <property type="match status" value="1"/>
</dbReference>
<dbReference type="InterPro" id="IPR036844">
    <property type="entry name" value="Hint_dom_sf"/>
</dbReference>
<dbReference type="EMBL" id="CAJNOJ010000179">
    <property type="protein sequence ID" value="CAF1250415.1"/>
    <property type="molecule type" value="Genomic_DNA"/>
</dbReference>
<proteinExistence type="predicted"/>
<feature type="chain" id="PRO_5035599892" description="Hedgehog protein Hint domain-containing protein" evidence="1">
    <location>
        <begin position="26"/>
        <end position="337"/>
    </location>
</feature>
<dbReference type="EMBL" id="CAJNOR010000551">
    <property type="protein sequence ID" value="CAF0945537.1"/>
    <property type="molecule type" value="Genomic_DNA"/>
</dbReference>
<dbReference type="PROSITE" id="PS50817">
    <property type="entry name" value="INTEIN_N_TER"/>
    <property type="match status" value="1"/>
</dbReference>
<dbReference type="OrthoDB" id="5212at2759"/>
<sequence length="337" mass="37780">MEVYGLKMMVMSLFHLMLMTALVDSSCSSQTCGTYSSGCSANANCVCFQMANGTGLCATNLVSYANLSPCDENSSCPENNTVCVLNSCFGQPLCYPLDRADSSVCPPSNSSASSSLRPTVTVIQTVTQTQTQTITPAQPSRPVCFHGETTVLKEDGSICLMRNLAARDRILVSRGYQLPPVWSTVLAVDVYQYYNMKKPIEYLEIHTTSLSSTLHITPMHSLLLKKHNYTQPQYAFAHEARVGDSVYIINHGQIPEQVMITNIQPRIFYDAYAPLTFEGNFVVNNIIVSTYGTFQHEVAHYLVKAPRRWWLRLCSIFFQKHTIERLDNFFLRMITNI</sequence>
<dbReference type="Pfam" id="PF01079">
    <property type="entry name" value="Hint"/>
    <property type="match status" value="1"/>
</dbReference>
<dbReference type="GO" id="GO:0005113">
    <property type="term" value="F:patched binding"/>
    <property type="evidence" value="ECO:0007669"/>
    <property type="project" value="TreeGrafter"/>
</dbReference>
<feature type="signal peptide" evidence="1">
    <location>
        <begin position="1"/>
        <end position="25"/>
    </location>
</feature>
<evidence type="ECO:0000313" key="4">
    <source>
        <dbReference type="EMBL" id="CAF1250415.1"/>
    </source>
</evidence>
<dbReference type="GO" id="GO:0016539">
    <property type="term" value="P:intein-mediated protein splicing"/>
    <property type="evidence" value="ECO:0007669"/>
    <property type="project" value="InterPro"/>
</dbReference>
<accession>A0A814CX08</accession>
<evidence type="ECO:0000313" key="3">
    <source>
        <dbReference type="EMBL" id="CAF0945537.1"/>
    </source>
</evidence>
<dbReference type="GO" id="GO:0007224">
    <property type="term" value="P:smoothened signaling pathway"/>
    <property type="evidence" value="ECO:0007669"/>
    <property type="project" value="TreeGrafter"/>
</dbReference>
<dbReference type="GO" id="GO:0005615">
    <property type="term" value="C:extracellular space"/>
    <property type="evidence" value="ECO:0007669"/>
    <property type="project" value="TreeGrafter"/>
</dbReference>
<evidence type="ECO:0000256" key="1">
    <source>
        <dbReference type="SAM" id="SignalP"/>
    </source>
</evidence>
<protein>
    <recommendedName>
        <fullName evidence="2">Hedgehog protein Hint domain-containing protein</fullName>
    </recommendedName>
</protein>
<organism evidence="3 5">
    <name type="scientific">Adineta ricciae</name>
    <name type="common">Rotifer</name>
    <dbReference type="NCBI Taxonomy" id="249248"/>
    <lineage>
        <taxon>Eukaryota</taxon>
        <taxon>Metazoa</taxon>
        <taxon>Spiralia</taxon>
        <taxon>Gnathifera</taxon>
        <taxon>Rotifera</taxon>
        <taxon>Eurotatoria</taxon>
        <taxon>Bdelloidea</taxon>
        <taxon>Adinetida</taxon>
        <taxon>Adinetidae</taxon>
        <taxon>Adineta</taxon>
    </lineage>
</organism>
<dbReference type="AlphaFoldDB" id="A0A814CX08"/>
<dbReference type="InterPro" id="IPR006141">
    <property type="entry name" value="Intein_N"/>
</dbReference>
<dbReference type="InterPro" id="IPR001767">
    <property type="entry name" value="Hedgehog_Hint"/>
</dbReference>
<dbReference type="GO" id="GO:0016540">
    <property type="term" value="P:protein autoprocessing"/>
    <property type="evidence" value="ECO:0007669"/>
    <property type="project" value="InterPro"/>
</dbReference>
<dbReference type="SUPFAM" id="SSF51294">
    <property type="entry name" value="Hedgehog/intein (Hint) domain"/>
    <property type="match status" value="1"/>
</dbReference>
<dbReference type="PANTHER" id="PTHR11889:SF31">
    <property type="entry name" value="PROTEIN HEDGEHOG"/>
    <property type="match status" value="1"/>
</dbReference>
<dbReference type="Proteomes" id="UP000663852">
    <property type="component" value="Unassembled WGS sequence"/>
</dbReference>
<dbReference type="InterPro" id="IPR050387">
    <property type="entry name" value="Hedgehog_Signaling"/>
</dbReference>
<dbReference type="GO" id="GO:0001708">
    <property type="term" value="P:cell fate specification"/>
    <property type="evidence" value="ECO:0007669"/>
    <property type="project" value="TreeGrafter"/>
</dbReference>
<dbReference type="Gene3D" id="2.170.16.10">
    <property type="entry name" value="Hedgehog/Intein (Hint) domain"/>
    <property type="match status" value="1"/>
</dbReference>